<evidence type="ECO:0000259" key="8">
    <source>
        <dbReference type="Pfam" id="PF04039"/>
    </source>
</evidence>
<dbReference type="GO" id="GO:0005886">
    <property type="term" value="C:plasma membrane"/>
    <property type="evidence" value="ECO:0007669"/>
    <property type="project" value="UniProtKB-SubCell"/>
</dbReference>
<feature type="transmembrane region" description="Helical" evidence="7">
    <location>
        <begin position="70"/>
        <end position="90"/>
    </location>
</feature>
<dbReference type="PANTHER" id="PTHR33932:SF4">
    <property type="entry name" value="NA(+)_H(+) ANTIPORTER SUBUNIT B"/>
    <property type="match status" value="1"/>
</dbReference>
<dbReference type="STRING" id="883081.HMPREF9698_00481"/>
<feature type="transmembrane region" description="Helical" evidence="7">
    <location>
        <begin position="175"/>
        <end position="193"/>
    </location>
</feature>
<feature type="transmembrane region" description="Helical" evidence="7">
    <location>
        <begin position="12"/>
        <end position="29"/>
    </location>
</feature>
<comment type="subcellular location">
    <subcellularLocation>
        <location evidence="1">Cell membrane</location>
        <topology evidence="1">Multi-pass membrane protein</topology>
    </subcellularLocation>
</comment>
<evidence type="ECO:0000256" key="4">
    <source>
        <dbReference type="ARBA" id="ARBA00022692"/>
    </source>
</evidence>
<gene>
    <name evidence="9" type="ORF">HMPREF9698_00481</name>
</gene>
<evidence type="ECO:0000256" key="6">
    <source>
        <dbReference type="ARBA" id="ARBA00023136"/>
    </source>
</evidence>
<keyword evidence="5 7" id="KW-1133">Transmembrane helix</keyword>
<evidence type="ECO:0000313" key="9">
    <source>
        <dbReference type="EMBL" id="EKU94001.1"/>
    </source>
</evidence>
<comment type="similarity">
    <text evidence="2">Belongs to the CPA3 antiporters (TC 2.A.63) subunit B family.</text>
</comment>
<keyword evidence="3" id="KW-1003">Cell membrane</keyword>
<feature type="domain" description="Na+/H+ antiporter MnhB subunit-related protein" evidence="8">
    <location>
        <begin position="113"/>
        <end position="228"/>
    </location>
</feature>
<evidence type="ECO:0000256" key="5">
    <source>
        <dbReference type="ARBA" id="ARBA00022989"/>
    </source>
</evidence>
<dbReference type="RefSeq" id="WP_003776990.1">
    <property type="nucleotide sequence ID" value="NZ_JH992957.1"/>
</dbReference>
<dbReference type="EMBL" id="AGXA01000007">
    <property type="protein sequence ID" value="EKU94001.1"/>
    <property type="molecule type" value="Genomic_DNA"/>
</dbReference>
<dbReference type="OrthoDB" id="9798859at2"/>
<evidence type="ECO:0000256" key="1">
    <source>
        <dbReference type="ARBA" id="ARBA00004651"/>
    </source>
</evidence>
<keyword evidence="6 7" id="KW-0472">Membrane</keyword>
<comment type="caution">
    <text evidence="9">The sequence shown here is derived from an EMBL/GenBank/DDBJ whole genome shotgun (WGS) entry which is preliminary data.</text>
</comment>
<sequence>MSSRANSMMFYIRVLLTLAGIAVVVYHFVNFNEDLGAPLMEFFTDNFYAETGAKNAVAGIYLNYRMFDTLFEALMLLVSVMEVINVSWSNKHPAAKPGRPKMITLKSNSEIIIRMMGIVYPFVVLIGLYVILNGHVSPGGGFQGGTILATALITRYLVYPNFDIDLDLMETFEKILFIFIILVPVTYIFIGLVPKSNFTNETYMIIMNTLIGLKVFCGLSVIFYRFVFFEGASND</sequence>
<evidence type="ECO:0000256" key="3">
    <source>
        <dbReference type="ARBA" id="ARBA00022475"/>
    </source>
</evidence>
<evidence type="ECO:0000256" key="7">
    <source>
        <dbReference type="SAM" id="Phobius"/>
    </source>
</evidence>
<dbReference type="HOGENOM" id="CLU_069132_3_0_9"/>
<dbReference type="eggNOG" id="COG2111">
    <property type="taxonomic scope" value="Bacteria"/>
</dbReference>
<dbReference type="InterPro" id="IPR050622">
    <property type="entry name" value="CPA3_antiporter_subunitB"/>
</dbReference>
<dbReference type="InterPro" id="IPR007182">
    <property type="entry name" value="MnhB"/>
</dbReference>
<evidence type="ECO:0000313" key="10">
    <source>
        <dbReference type="Proteomes" id="UP000009875"/>
    </source>
</evidence>
<proteinExistence type="inferred from homology"/>
<accession>K9EDR3</accession>
<organism evidence="9 10">
    <name type="scientific">Alloiococcus otitis ATCC 51267</name>
    <dbReference type="NCBI Taxonomy" id="883081"/>
    <lineage>
        <taxon>Bacteria</taxon>
        <taxon>Bacillati</taxon>
        <taxon>Bacillota</taxon>
        <taxon>Bacilli</taxon>
        <taxon>Lactobacillales</taxon>
        <taxon>Carnobacteriaceae</taxon>
        <taxon>Alloiococcus</taxon>
    </lineage>
</organism>
<dbReference type="Proteomes" id="UP000009875">
    <property type="component" value="Unassembled WGS sequence"/>
</dbReference>
<protein>
    <recommendedName>
        <fullName evidence="8">Na+/H+ antiporter MnhB subunit-related protein domain-containing protein</fullName>
    </recommendedName>
</protein>
<dbReference type="AlphaFoldDB" id="K9EDR3"/>
<feature type="transmembrane region" description="Helical" evidence="7">
    <location>
        <begin position="111"/>
        <end position="132"/>
    </location>
</feature>
<reference evidence="9 10" key="1">
    <citation type="submission" date="2012-09" db="EMBL/GenBank/DDBJ databases">
        <title>The Genome Sequence of Alloiococcus otitis ATCC 51267.</title>
        <authorList>
            <consortium name="The Broad Institute Genome Sequencing Platform"/>
            <person name="Earl A."/>
            <person name="Ward D."/>
            <person name="Feldgarden M."/>
            <person name="Gevers D."/>
            <person name="Huys G."/>
            <person name="Walker B."/>
            <person name="Young S.K."/>
            <person name="Zeng Q."/>
            <person name="Gargeya S."/>
            <person name="Fitzgerald M."/>
            <person name="Haas B."/>
            <person name="Abouelleil A."/>
            <person name="Alvarado L."/>
            <person name="Arachchi H.M."/>
            <person name="Berlin A.M."/>
            <person name="Chapman S.B."/>
            <person name="Goldberg J."/>
            <person name="Griggs A."/>
            <person name="Gujja S."/>
            <person name="Hansen M."/>
            <person name="Howarth C."/>
            <person name="Imamovic A."/>
            <person name="Larimer J."/>
            <person name="McCowen C."/>
            <person name="Montmayeur A."/>
            <person name="Murphy C."/>
            <person name="Neiman D."/>
            <person name="Pearson M."/>
            <person name="Priest M."/>
            <person name="Roberts A."/>
            <person name="Saif S."/>
            <person name="Shea T."/>
            <person name="Sisk P."/>
            <person name="Sykes S."/>
            <person name="Wortman J."/>
            <person name="Nusbaum C."/>
            <person name="Birren B."/>
        </authorList>
    </citation>
    <scope>NUCLEOTIDE SEQUENCE [LARGE SCALE GENOMIC DNA]</scope>
    <source>
        <strain evidence="9 10">ATCC 51267</strain>
    </source>
</reference>
<dbReference type="Pfam" id="PF04039">
    <property type="entry name" value="MnhB"/>
    <property type="match status" value="1"/>
</dbReference>
<keyword evidence="4 7" id="KW-0812">Transmembrane</keyword>
<keyword evidence="10" id="KW-1185">Reference proteome</keyword>
<feature type="transmembrane region" description="Helical" evidence="7">
    <location>
        <begin position="205"/>
        <end position="227"/>
    </location>
</feature>
<name>K9EDR3_9LACT</name>
<evidence type="ECO:0000256" key="2">
    <source>
        <dbReference type="ARBA" id="ARBA00009425"/>
    </source>
</evidence>
<dbReference type="PANTHER" id="PTHR33932">
    <property type="entry name" value="NA(+)/H(+) ANTIPORTER SUBUNIT B"/>
    <property type="match status" value="1"/>
</dbReference>